<protein>
    <submittedName>
        <fullName evidence="2">Uncharacterized protein</fullName>
    </submittedName>
</protein>
<comment type="caution">
    <text evidence="2">The sequence shown here is derived from an EMBL/GenBank/DDBJ whole genome shotgun (WGS) entry which is preliminary data.</text>
</comment>
<gene>
    <name evidence="2" type="ORF">PSHT_06204</name>
</gene>
<evidence type="ECO:0000313" key="2">
    <source>
        <dbReference type="EMBL" id="POW18122.1"/>
    </source>
</evidence>
<dbReference type="VEuPathDB" id="FungiDB:PSTT_03471"/>
<feature type="region of interest" description="Disordered" evidence="1">
    <location>
        <begin position="40"/>
        <end position="109"/>
    </location>
</feature>
<reference evidence="2 3" key="1">
    <citation type="submission" date="2017-12" db="EMBL/GenBank/DDBJ databases">
        <title>Gene loss provides genomic basis for host adaptation in cereal stripe rust fungi.</title>
        <authorList>
            <person name="Xia C."/>
        </authorList>
    </citation>
    <scope>NUCLEOTIDE SEQUENCE [LARGE SCALE GENOMIC DNA]</scope>
    <source>
        <strain evidence="2 3">93TX-2</strain>
    </source>
</reference>
<sequence>MADVPISPVKLYPVTSVTIEGLHKSKKSASLLQHATSVTIEGHPLRQKPRKVLLPKAATHHRRPPQKAAPQQPPTTSRDFSHHRRPPQRVVPRQRPALSSSRPERPKGIVFCVDNLPQEVEDLGGAGTPLVPFYVKDLKELPSFGGSDTSL</sequence>
<organism evidence="2 3">
    <name type="scientific">Puccinia striiformis</name>
    <dbReference type="NCBI Taxonomy" id="27350"/>
    <lineage>
        <taxon>Eukaryota</taxon>
        <taxon>Fungi</taxon>
        <taxon>Dikarya</taxon>
        <taxon>Basidiomycota</taxon>
        <taxon>Pucciniomycotina</taxon>
        <taxon>Pucciniomycetes</taxon>
        <taxon>Pucciniales</taxon>
        <taxon>Pucciniaceae</taxon>
        <taxon>Puccinia</taxon>
    </lineage>
</organism>
<keyword evidence="3" id="KW-1185">Reference proteome</keyword>
<reference evidence="3" key="2">
    <citation type="journal article" date="2018" name="BMC Genomics">
        <title>Genomic insights into host adaptation between the wheat stripe rust pathogen (Puccinia striiformis f. sp. tritici) and the barley stripe rust pathogen (Puccinia striiformis f. sp. hordei).</title>
        <authorList>
            <person name="Xia C."/>
            <person name="Wang M."/>
            <person name="Yin C."/>
            <person name="Cornejo O.E."/>
            <person name="Hulbert S.H."/>
            <person name="Chen X."/>
        </authorList>
    </citation>
    <scope>NUCLEOTIDE SEQUENCE [LARGE SCALE GENOMIC DNA]</scope>
    <source>
        <strain evidence="3">93TX-2</strain>
    </source>
</reference>
<dbReference type="EMBL" id="PKSM01000071">
    <property type="protein sequence ID" value="POW18122.1"/>
    <property type="molecule type" value="Genomic_DNA"/>
</dbReference>
<reference evidence="3" key="3">
    <citation type="journal article" date="2018" name="Mol. Plant Microbe Interact.">
        <title>Genome sequence resources for the wheat stripe rust pathogen (Puccinia striiformis f. sp. tritici) and the barley stripe rust pathogen (Puccinia striiformis f. sp. hordei).</title>
        <authorList>
            <person name="Xia C."/>
            <person name="Wang M."/>
            <person name="Yin C."/>
            <person name="Cornejo O.E."/>
            <person name="Hulbert S.H."/>
            <person name="Chen X."/>
        </authorList>
    </citation>
    <scope>NUCLEOTIDE SEQUENCE [LARGE SCALE GENOMIC DNA]</scope>
    <source>
        <strain evidence="3">93TX-2</strain>
    </source>
</reference>
<dbReference type="VEuPathDB" id="FungiDB:PSHT_06204"/>
<dbReference type="Proteomes" id="UP000238274">
    <property type="component" value="Unassembled WGS sequence"/>
</dbReference>
<feature type="compositionally biased region" description="Basic residues" evidence="1">
    <location>
        <begin position="45"/>
        <end position="65"/>
    </location>
</feature>
<name>A0A2S4W8L7_9BASI</name>
<evidence type="ECO:0000256" key="1">
    <source>
        <dbReference type="SAM" id="MobiDB-lite"/>
    </source>
</evidence>
<accession>A0A2S4W8L7</accession>
<dbReference type="AlphaFoldDB" id="A0A2S4W8L7"/>
<proteinExistence type="predicted"/>
<evidence type="ECO:0000313" key="3">
    <source>
        <dbReference type="Proteomes" id="UP000238274"/>
    </source>
</evidence>